<keyword evidence="3" id="KW-1185">Reference proteome</keyword>
<dbReference type="Gene3D" id="3.40.50.300">
    <property type="entry name" value="P-loop containing nucleotide triphosphate hydrolases"/>
    <property type="match status" value="1"/>
</dbReference>
<dbReference type="EMBL" id="JAJEPR010000005">
    <property type="protein sequence ID" value="MCC2189102.1"/>
    <property type="molecule type" value="Genomic_DNA"/>
</dbReference>
<dbReference type="InterPro" id="IPR048447">
    <property type="entry name" value="DUF1980_C"/>
</dbReference>
<dbReference type="Proteomes" id="UP001197875">
    <property type="component" value="Unassembled WGS sequence"/>
</dbReference>
<evidence type="ECO:0000313" key="3">
    <source>
        <dbReference type="Proteomes" id="UP001197875"/>
    </source>
</evidence>
<accession>A0AAE3J5F2</accession>
<dbReference type="Pfam" id="PF21537">
    <property type="entry name" value="DUF1980_C"/>
    <property type="match status" value="1"/>
</dbReference>
<gene>
    <name evidence="2" type="ORF">LKD71_04565</name>
</gene>
<proteinExistence type="predicted"/>
<organism evidence="2 3">
    <name type="scientific">Fusicatenibacter faecihominis</name>
    <dbReference type="NCBI Taxonomy" id="2881276"/>
    <lineage>
        <taxon>Bacteria</taxon>
        <taxon>Bacillati</taxon>
        <taxon>Bacillota</taxon>
        <taxon>Clostridia</taxon>
        <taxon>Lachnospirales</taxon>
        <taxon>Lachnospiraceae</taxon>
        <taxon>Fusicatenibacter</taxon>
    </lineage>
</organism>
<dbReference type="AlphaFoldDB" id="A0AAE3J5F2"/>
<protein>
    <submittedName>
        <fullName evidence="2">GTPase</fullName>
    </submittedName>
</protein>
<feature type="domain" description="DUF1980" evidence="1">
    <location>
        <begin position="191"/>
        <end position="316"/>
    </location>
</feature>
<evidence type="ECO:0000313" key="2">
    <source>
        <dbReference type="EMBL" id="MCC2189102.1"/>
    </source>
</evidence>
<reference evidence="2 3" key="1">
    <citation type="submission" date="2021-10" db="EMBL/GenBank/DDBJ databases">
        <title>Anaerobic single-cell dispensing facilitates the cultivation of human gut bacteria.</title>
        <authorList>
            <person name="Afrizal A."/>
        </authorList>
    </citation>
    <scope>NUCLEOTIDE SEQUENCE [LARGE SCALE GENOMIC DNA]</scope>
    <source>
        <strain evidence="2 3">CLA-AA-H277</strain>
    </source>
</reference>
<name>A0AAE3J5F2_9FIRM</name>
<dbReference type="InterPro" id="IPR027417">
    <property type="entry name" value="P-loop_NTPase"/>
</dbReference>
<evidence type="ECO:0000259" key="1">
    <source>
        <dbReference type="Pfam" id="PF21537"/>
    </source>
</evidence>
<dbReference type="RefSeq" id="WP_178045096.1">
    <property type="nucleotide sequence ID" value="NZ_JAJEPR010000005.1"/>
</dbReference>
<sequence>MDDFEISTPVYLVDGILESGKTSFLNFTIRQDYFQVDGTTLLISCEEGEEEYDEKDLLKYHTVLETIEEPEDLTLSTLRAFEKKYRPERVIIEYNPLWGVNKLRAMEMPPGWGICQEIVIIDGGSYEIYRNNMQSVFTEMVQDADMVIFNRCKTSMSLANYRRGLKVVNPACDISFEDENGDLIDLFEESMPYDMNADIIDIDDVDYGIFYIDMEDNPKKYVGKTVRFKARAMKSRKEEAEYFVPGRKAMTCCADDTRVIGYICKTPLAKTLRHGQWVQVTAKVAFEYSKQYRGKGPVFYASEVVPCEAPAEEMVYFN</sequence>
<comment type="caution">
    <text evidence="2">The sequence shown here is derived from an EMBL/GenBank/DDBJ whole genome shotgun (WGS) entry which is preliminary data.</text>
</comment>